<gene>
    <name evidence="1" type="ORF">ATK30_0569</name>
</gene>
<keyword evidence="2" id="KW-1185">Reference proteome</keyword>
<sequence length="87" mass="9928">MNGEQDGIEQVTLSRSVIRQMQREARARGYARGRVDERRDALRRLERRPVGEAEFVHEAMARPGEPFGLVWNVLQAAPRTETGGEPR</sequence>
<proteinExistence type="predicted"/>
<dbReference type="Proteomes" id="UP000233750">
    <property type="component" value="Unassembled WGS sequence"/>
</dbReference>
<name>A0A2N3X0F2_9PSEU</name>
<evidence type="ECO:0000313" key="2">
    <source>
        <dbReference type="Proteomes" id="UP000233750"/>
    </source>
</evidence>
<dbReference type="EMBL" id="PJMY01000002">
    <property type="protein sequence ID" value="PKV99589.1"/>
    <property type="molecule type" value="Genomic_DNA"/>
</dbReference>
<accession>A0A2N3X0F2</accession>
<comment type="caution">
    <text evidence="1">The sequence shown here is derived from an EMBL/GenBank/DDBJ whole genome shotgun (WGS) entry which is preliminary data.</text>
</comment>
<dbReference type="RefSeq" id="WP_101434154.1">
    <property type="nucleotide sequence ID" value="NZ_PJMY01000002.1"/>
</dbReference>
<evidence type="ECO:0000313" key="1">
    <source>
        <dbReference type="EMBL" id="PKV99589.1"/>
    </source>
</evidence>
<reference evidence="1 2" key="1">
    <citation type="submission" date="2017-12" db="EMBL/GenBank/DDBJ databases">
        <title>Sequencing the genomes of 1000 Actinobacteria strains.</title>
        <authorList>
            <person name="Klenk H.-P."/>
        </authorList>
    </citation>
    <scope>NUCLEOTIDE SEQUENCE [LARGE SCALE GENOMIC DNA]</scope>
    <source>
        <strain evidence="1 2">DSM 45165</strain>
    </source>
</reference>
<organism evidence="1 2">
    <name type="scientific">Amycolatopsis echigonensis</name>
    <dbReference type="NCBI Taxonomy" id="2576905"/>
    <lineage>
        <taxon>Bacteria</taxon>
        <taxon>Bacillati</taxon>
        <taxon>Actinomycetota</taxon>
        <taxon>Actinomycetes</taxon>
        <taxon>Pseudonocardiales</taxon>
        <taxon>Pseudonocardiaceae</taxon>
        <taxon>Amycolatopsis</taxon>
    </lineage>
</organism>
<dbReference type="AlphaFoldDB" id="A0A2N3X0F2"/>
<protein>
    <submittedName>
        <fullName evidence="1">Uncharacterized protein</fullName>
    </submittedName>
</protein>